<comment type="function">
    <text evidence="10">Component of the F(0) channel, it forms part of the peripheral stalk, linking F(1) to F(0). The b'-subunit is a diverged and duplicated form of b found in plants and photosynthetic bacteria.</text>
</comment>
<comment type="caution">
    <text evidence="15">The sequence shown here is derived from an EMBL/GenBank/DDBJ whole genome shotgun (WGS) entry which is preliminary data.</text>
</comment>
<keyword evidence="4 12" id="KW-0375">Hydrogen ion transport</keyword>
<dbReference type="EMBL" id="WQMS01000008">
    <property type="protein sequence ID" value="MVO77898.1"/>
    <property type="molecule type" value="Genomic_DNA"/>
</dbReference>
<gene>
    <name evidence="12" type="primary">atpF</name>
    <name evidence="15" type="ORF">GON01_08120</name>
</gene>
<dbReference type="GO" id="GO:0005886">
    <property type="term" value="C:plasma membrane"/>
    <property type="evidence" value="ECO:0007669"/>
    <property type="project" value="UniProtKB-SubCell"/>
</dbReference>
<evidence type="ECO:0000256" key="4">
    <source>
        <dbReference type="ARBA" id="ARBA00022781"/>
    </source>
</evidence>
<evidence type="ECO:0000256" key="1">
    <source>
        <dbReference type="ARBA" id="ARBA00022448"/>
    </source>
</evidence>
<sequence>MAENTVALTEVQHHEPILLGFTAEGWVYWGLTIFLLLAIFVGKAPKRIAEALDARIAETRRQLDEAKAIRAEAEALLAKAKAQQAASAGDAEAILAHARQEADDLIAEAEKTATELTARRARMAEDKIAAAERSAIAEVRARAAEAATGAAARLIAEQHDVKADKALVDRTIAGLNRVH</sequence>
<evidence type="ECO:0000256" key="10">
    <source>
        <dbReference type="ARBA" id="ARBA00025614"/>
    </source>
</evidence>
<keyword evidence="3 12" id="KW-0812">Transmembrane</keyword>
<keyword evidence="16" id="KW-1185">Reference proteome</keyword>
<organism evidence="15 16">
    <name type="scientific">Sphingomonas horti</name>
    <dbReference type="NCBI Taxonomy" id="2682842"/>
    <lineage>
        <taxon>Bacteria</taxon>
        <taxon>Pseudomonadati</taxon>
        <taxon>Pseudomonadota</taxon>
        <taxon>Alphaproteobacteria</taxon>
        <taxon>Sphingomonadales</taxon>
        <taxon>Sphingomonadaceae</taxon>
        <taxon>Sphingomonas</taxon>
    </lineage>
</organism>
<comment type="similarity">
    <text evidence="12 13">Belongs to the ATPase B chain family.</text>
</comment>
<dbReference type="Proteomes" id="UP000441389">
    <property type="component" value="Unassembled WGS sequence"/>
</dbReference>
<evidence type="ECO:0000313" key="15">
    <source>
        <dbReference type="EMBL" id="MVO77898.1"/>
    </source>
</evidence>
<dbReference type="GO" id="GO:0012505">
    <property type="term" value="C:endomembrane system"/>
    <property type="evidence" value="ECO:0007669"/>
    <property type="project" value="UniProtKB-SubCell"/>
</dbReference>
<evidence type="ECO:0000256" key="11">
    <source>
        <dbReference type="ARBA" id="ARBA00037847"/>
    </source>
</evidence>
<keyword evidence="12" id="KW-1003">Cell membrane</keyword>
<dbReference type="HAMAP" id="MF_01398">
    <property type="entry name" value="ATP_synth_b_bprime"/>
    <property type="match status" value="1"/>
</dbReference>
<keyword evidence="8 12" id="KW-0066">ATP synthesis</keyword>
<evidence type="ECO:0000256" key="12">
    <source>
        <dbReference type="HAMAP-Rule" id="MF_01398"/>
    </source>
</evidence>
<evidence type="ECO:0000256" key="14">
    <source>
        <dbReference type="SAM" id="Coils"/>
    </source>
</evidence>
<protein>
    <recommendedName>
        <fullName evidence="12">ATP synthase subunit b</fullName>
    </recommendedName>
    <alternativeName>
        <fullName evidence="12">ATP synthase F(0) sector subunit b</fullName>
    </alternativeName>
    <alternativeName>
        <fullName evidence="12">ATPase subunit I</fullName>
    </alternativeName>
    <alternativeName>
        <fullName evidence="12">F-type ATPase subunit b</fullName>
        <shortName evidence="12">F-ATPase subunit b</shortName>
    </alternativeName>
</protein>
<evidence type="ECO:0000256" key="7">
    <source>
        <dbReference type="ARBA" id="ARBA00023136"/>
    </source>
</evidence>
<keyword evidence="6 12" id="KW-0406">Ion transport</keyword>
<evidence type="ECO:0000256" key="9">
    <source>
        <dbReference type="ARBA" id="ARBA00025198"/>
    </source>
</evidence>
<feature type="coiled-coil region" evidence="14">
    <location>
        <begin position="49"/>
        <end position="126"/>
    </location>
</feature>
<keyword evidence="2 12" id="KW-0138">CF(0)</keyword>
<keyword evidence="7 12" id="KW-0472">Membrane</keyword>
<dbReference type="GO" id="GO:0046933">
    <property type="term" value="F:proton-transporting ATP synthase activity, rotational mechanism"/>
    <property type="evidence" value="ECO:0007669"/>
    <property type="project" value="UniProtKB-UniRule"/>
</dbReference>
<dbReference type="Pfam" id="PF00430">
    <property type="entry name" value="ATP-synt_B"/>
    <property type="match status" value="1"/>
</dbReference>
<feature type="transmembrane region" description="Helical" evidence="12">
    <location>
        <begin position="26"/>
        <end position="42"/>
    </location>
</feature>
<evidence type="ECO:0000256" key="8">
    <source>
        <dbReference type="ARBA" id="ARBA00023310"/>
    </source>
</evidence>
<comment type="subcellular location">
    <subcellularLocation>
        <location evidence="12">Cell membrane</location>
        <topology evidence="12">Single-pass membrane protein</topology>
    </subcellularLocation>
    <subcellularLocation>
        <location evidence="11">Endomembrane system</location>
        <topology evidence="11">Single-pass membrane protein</topology>
    </subcellularLocation>
</comment>
<dbReference type="GO" id="GO:0045259">
    <property type="term" value="C:proton-transporting ATP synthase complex"/>
    <property type="evidence" value="ECO:0007669"/>
    <property type="project" value="UniProtKB-KW"/>
</dbReference>
<keyword evidence="5 12" id="KW-1133">Transmembrane helix</keyword>
<reference evidence="15 16" key="1">
    <citation type="submission" date="2019-12" db="EMBL/GenBank/DDBJ databases">
        <authorList>
            <person name="Huq M.A."/>
        </authorList>
    </citation>
    <scope>NUCLEOTIDE SEQUENCE [LARGE SCALE GENOMIC DNA]</scope>
    <source>
        <strain evidence="15 16">MAH-20</strain>
    </source>
</reference>
<evidence type="ECO:0000256" key="6">
    <source>
        <dbReference type="ARBA" id="ARBA00023065"/>
    </source>
</evidence>
<name>A0A6I4J1F5_9SPHN</name>
<evidence type="ECO:0000256" key="3">
    <source>
        <dbReference type="ARBA" id="ARBA00022692"/>
    </source>
</evidence>
<evidence type="ECO:0000256" key="13">
    <source>
        <dbReference type="RuleBase" id="RU003848"/>
    </source>
</evidence>
<comment type="function">
    <text evidence="9 12">F(1)F(0) ATP synthase produces ATP from ADP in the presence of a proton or sodium gradient. F-type ATPases consist of two structural domains, F(1) containing the extramembraneous catalytic core and F(0) containing the membrane proton channel, linked together by a central stalk and a peripheral stalk. During catalysis, ATP synthesis in the catalytic domain of F(1) is coupled via a rotary mechanism of the central stalk subunits to proton translocation.</text>
</comment>
<dbReference type="AlphaFoldDB" id="A0A6I4J1F5"/>
<evidence type="ECO:0000313" key="16">
    <source>
        <dbReference type="Proteomes" id="UP000441389"/>
    </source>
</evidence>
<comment type="subunit">
    <text evidence="12">F-type ATPases have 2 components, F(1) - the catalytic core - and F(0) - the membrane proton channel. F(1) has five subunits: alpha(3), beta(3), gamma(1), delta(1), epsilon(1). F(0) has three main subunits: a(1), b(2) and c(10-14). The alpha and beta chains form an alternating ring which encloses part of the gamma chain. F(1) is attached to F(0) by a central stalk formed by the gamma and epsilon chains, while a peripheral stalk is formed by the delta and b chains.</text>
</comment>
<keyword evidence="1 12" id="KW-0813">Transport</keyword>
<keyword evidence="14" id="KW-0175">Coiled coil</keyword>
<proteinExistence type="inferred from homology"/>
<dbReference type="RefSeq" id="WP_157026860.1">
    <property type="nucleotide sequence ID" value="NZ_WQMS01000008.1"/>
</dbReference>
<evidence type="ECO:0000256" key="5">
    <source>
        <dbReference type="ARBA" id="ARBA00022989"/>
    </source>
</evidence>
<dbReference type="InterPro" id="IPR002146">
    <property type="entry name" value="ATP_synth_b/b'su_bac/chlpt"/>
</dbReference>
<evidence type="ECO:0000256" key="2">
    <source>
        <dbReference type="ARBA" id="ARBA00022547"/>
    </source>
</evidence>
<accession>A0A6I4J1F5</accession>